<comment type="caution">
    <text evidence="2">The sequence shown here is derived from an EMBL/GenBank/DDBJ whole genome shotgun (WGS) entry which is preliminary data.</text>
</comment>
<protein>
    <submittedName>
        <fullName evidence="2">Uncharacterized protein</fullName>
    </submittedName>
</protein>
<evidence type="ECO:0000313" key="2">
    <source>
        <dbReference type="EMBL" id="GMH66428.1"/>
    </source>
</evidence>
<evidence type="ECO:0000313" key="3">
    <source>
        <dbReference type="Proteomes" id="UP001165082"/>
    </source>
</evidence>
<gene>
    <name evidence="2" type="ORF">TrRE_jg9157</name>
</gene>
<keyword evidence="3" id="KW-1185">Reference proteome</keyword>
<reference evidence="2" key="1">
    <citation type="submission" date="2022-07" db="EMBL/GenBank/DDBJ databases">
        <title>Genome analysis of Parmales, a sister group of diatoms, reveals the evolutionary specialization of diatoms from phago-mixotrophs to photoautotrophs.</title>
        <authorList>
            <person name="Ban H."/>
            <person name="Sato S."/>
            <person name="Yoshikawa S."/>
            <person name="Kazumasa Y."/>
            <person name="Nakamura Y."/>
            <person name="Ichinomiya M."/>
            <person name="Saitoh K."/>
            <person name="Sato N."/>
            <person name="Blanc-Mathieu R."/>
            <person name="Endo H."/>
            <person name="Kuwata A."/>
            <person name="Ogata H."/>
        </authorList>
    </citation>
    <scope>NUCLEOTIDE SEQUENCE</scope>
</reference>
<feature type="compositionally biased region" description="Pro residues" evidence="1">
    <location>
        <begin position="1"/>
        <end position="12"/>
    </location>
</feature>
<dbReference type="Proteomes" id="UP001165082">
    <property type="component" value="Unassembled WGS sequence"/>
</dbReference>
<organism evidence="2 3">
    <name type="scientific">Triparma retinervis</name>
    <dbReference type="NCBI Taxonomy" id="2557542"/>
    <lineage>
        <taxon>Eukaryota</taxon>
        <taxon>Sar</taxon>
        <taxon>Stramenopiles</taxon>
        <taxon>Ochrophyta</taxon>
        <taxon>Bolidophyceae</taxon>
        <taxon>Parmales</taxon>
        <taxon>Triparmaceae</taxon>
        <taxon>Triparma</taxon>
    </lineage>
</organism>
<sequence>MSSRVPPNPPLPEDYSSSDSSKKKAKSRLKSSHLRAVIIAQKYVRRWYALTITVPRYLSRRSSIMVSSYYAMEEVLEDLLKEDIIPDLMADVLAGEGRDYYYSSSEDEGLVAERRRRIPGYRSKVEVKREAWGILDRVVRETCSEICEGAVKESVDDMVQSQNKTLLRAYELSLISDVMSSSLLLSTAISSLAANVGHRGETLIMTELMSGIVNTEIAKRLMLLLRGVETAKVAMEDTCYWAEIWAVLGEDAGLDCLLGMLEEEEKVEREIRDAEEKEIRGGGNQMY</sequence>
<dbReference type="OrthoDB" id="200219at2759"/>
<name>A0A9W7AC03_9STRA</name>
<proteinExistence type="predicted"/>
<dbReference type="EMBL" id="BRXZ01002615">
    <property type="protein sequence ID" value="GMH66428.1"/>
    <property type="molecule type" value="Genomic_DNA"/>
</dbReference>
<accession>A0A9W7AC03</accession>
<feature type="region of interest" description="Disordered" evidence="1">
    <location>
        <begin position="1"/>
        <end position="28"/>
    </location>
</feature>
<dbReference type="AlphaFoldDB" id="A0A9W7AC03"/>
<evidence type="ECO:0000256" key="1">
    <source>
        <dbReference type="SAM" id="MobiDB-lite"/>
    </source>
</evidence>